<keyword evidence="2" id="KW-0808">Transferase</keyword>
<evidence type="ECO:0000256" key="2">
    <source>
        <dbReference type="ARBA" id="ARBA00022679"/>
    </source>
</evidence>
<keyword evidence="1" id="KW-0489">Methyltransferase</keyword>
<dbReference type="STRING" id="1798474.A2118_03390"/>
<dbReference type="Gene3D" id="2.60.40.1180">
    <property type="entry name" value="Golgi alpha-mannosidase II"/>
    <property type="match status" value="1"/>
</dbReference>
<dbReference type="GO" id="GO:0032259">
    <property type="term" value="P:methylation"/>
    <property type="evidence" value="ECO:0007669"/>
    <property type="project" value="UniProtKB-KW"/>
</dbReference>
<dbReference type="InterPro" id="IPR013780">
    <property type="entry name" value="Glyco_hydro_b"/>
</dbReference>
<protein>
    <recommendedName>
        <fullName evidence="4">S-adenosylmethionine-dependent methyltransferase domain-containing protein</fullName>
    </recommendedName>
</protein>
<name>A0A1F6BWG9_9BACT</name>
<dbReference type="Proteomes" id="UP000179014">
    <property type="component" value="Unassembled WGS sequence"/>
</dbReference>
<dbReference type="Gene3D" id="3.40.50.150">
    <property type="entry name" value="Vaccinia Virus protein VP39"/>
    <property type="match status" value="1"/>
</dbReference>
<dbReference type="AlphaFoldDB" id="A0A1F6BWG9"/>
<dbReference type="Pfam" id="PF10672">
    <property type="entry name" value="Methyltrans_SAM"/>
    <property type="match status" value="1"/>
</dbReference>
<dbReference type="GO" id="GO:0008168">
    <property type="term" value="F:methyltransferase activity"/>
    <property type="evidence" value="ECO:0007669"/>
    <property type="project" value="UniProtKB-KW"/>
</dbReference>
<keyword evidence="3" id="KW-0949">S-adenosyl-L-methionine</keyword>
<dbReference type="PANTHER" id="PTHR43042:SF2">
    <property type="entry name" value="SAM-DEPENDENT METHYLTRANSFERASE"/>
    <property type="match status" value="1"/>
</dbReference>
<proteinExistence type="predicted"/>
<dbReference type="SUPFAM" id="SSF53335">
    <property type="entry name" value="S-adenosyl-L-methionine-dependent methyltransferases"/>
    <property type="match status" value="1"/>
</dbReference>
<evidence type="ECO:0000313" key="5">
    <source>
        <dbReference type="EMBL" id="OGG41112.1"/>
    </source>
</evidence>
<dbReference type="EMBL" id="MFKN01000012">
    <property type="protein sequence ID" value="OGG41112.1"/>
    <property type="molecule type" value="Genomic_DNA"/>
</dbReference>
<organism evidence="5 6">
    <name type="scientific">Candidatus Kaiserbacteria bacterium GWA2_50_9</name>
    <dbReference type="NCBI Taxonomy" id="1798474"/>
    <lineage>
        <taxon>Bacteria</taxon>
        <taxon>Candidatus Kaiseribacteriota</taxon>
    </lineage>
</organism>
<gene>
    <name evidence="5" type="ORF">A2118_03390</name>
</gene>
<accession>A0A1F6BWG9</accession>
<dbReference type="CDD" id="cd02440">
    <property type="entry name" value="AdoMet_MTases"/>
    <property type="match status" value="1"/>
</dbReference>
<sequence length="313" mass="35403">MKLDQHLVSLPWSDYELLDSGDNMKLERFGEIIVARPETQALWHKQRPELWETAHAAFAFHDKKGMWDMKKSIPESWPLSWNDAKFLARLTSFKHTGIFPEQALNWQWLVKRVKTLSERQELTRKQSGRPEGGDPRTFSQEAVGANILNLFGYTGIASVVAAQAGARVTHVDASKQSLDWAHENARLSGIGEDKIRWILDDALAFVKREVRRGVKYDGIILDPPAFGRGAKGEVWKIEECFAPLLTYLKEIFFDKPGSFFLVNGYAAGYAPRSFAQAIESTFGETDGECGELHVKESSSDRVIPAGIYVRFVR</sequence>
<evidence type="ECO:0000259" key="4">
    <source>
        <dbReference type="Pfam" id="PF10672"/>
    </source>
</evidence>
<evidence type="ECO:0000256" key="1">
    <source>
        <dbReference type="ARBA" id="ARBA00022603"/>
    </source>
</evidence>
<dbReference type="InterPro" id="IPR029063">
    <property type="entry name" value="SAM-dependent_MTases_sf"/>
</dbReference>
<comment type="caution">
    <text evidence="5">The sequence shown here is derived from an EMBL/GenBank/DDBJ whole genome shotgun (WGS) entry which is preliminary data.</text>
</comment>
<dbReference type="PANTHER" id="PTHR43042">
    <property type="entry name" value="SAM-DEPENDENT METHYLTRANSFERASE"/>
    <property type="match status" value="1"/>
</dbReference>
<evidence type="ECO:0000313" key="6">
    <source>
        <dbReference type="Proteomes" id="UP000179014"/>
    </source>
</evidence>
<evidence type="ECO:0000256" key="3">
    <source>
        <dbReference type="ARBA" id="ARBA00022691"/>
    </source>
</evidence>
<reference evidence="5 6" key="1">
    <citation type="journal article" date="2016" name="Nat. Commun.">
        <title>Thousands of microbial genomes shed light on interconnected biogeochemical processes in an aquifer system.</title>
        <authorList>
            <person name="Anantharaman K."/>
            <person name="Brown C.T."/>
            <person name="Hug L.A."/>
            <person name="Sharon I."/>
            <person name="Castelle C.J."/>
            <person name="Probst A.J."/>
            <person name="Thomas B.C."/>
            <person name="Singh A."/>
            <person name="Wilkins M.J."/>
            <person name="Karaoz U."/>
            <person name="Brodie E.L."/>
            <person name="Williams K.H."/>
            <person name="Hubbard S.S."/>
            <person name="Banfield J.F."/>
        </authorList>
    </citation>
    <scope>NUCLEOTIDE SEQUENCE [LARGE SCALE GENOMIC DNA]</scope>
</reference>
<feature type="domain" description="S-adenosylmethionine-dependent methyltransferase" evidence="4">
    <location>
        <begin position="138"/>
        <end position="230"/>
    </location>
</feature>
<dbReference type="InterPro" id="IPR019614">
    <property type="entry name" value="SAM-dep_methyl-trfase"/>
</dbReference>